<accession>A0A559KJ56</accession>
<reference evidence="2 3" key="1">
    <citation type="submission" date="2019-06" db="EMBL/GenBank/DDBJ databases">
        <title>Draft Genome Sequence of Candidatus Phytoplasma pini-Related Strain MDPP: A Resource for Comparative Genomics of Gymnosperm-infecting Phytoplasmas.</title>
        <authorList>
            <person name="Cai W."/>
            <person name="Costanzo S."/>
            <person name="Shao J."/>
            <person name="Zhao Y."/>
            <person name="Davis R."/>
        </authorList>
    </citation>
    <scope>NUCLEOTIDE SEQUENCE [LARGE SCALE GENOMIC DNA]</scope>
    <source>
        <strain evidence="2 3">MDPP</strain>
    </source>
</reference>
<gene>
    <name evidence="2" type="primary">nplA</name>
    <name evidence="2" type="ORF">MDPP_00340</name>
</gene>
<dbReference type="Proteomes" id="UP000320078">
    <property type="component" value="Unassembled WGS sequence"/>
</dbReference>
<dbReference type="AlphaFoldDB" id="A0A559KJ56"/>
<dbReference type="RefSeq" id="WP_144658530.1">
    <property type="nucleotide sequence ID" value="NZ_VIAE01000010.1"/>
</dbReference>
<evidence type="ECO:0000313" key="3">
    <source>
        <dbReference type="Proteomes" id="UP000320078"/>
    </source>
</evidence>
<name>A0A559KJ56_9MOLU</name>
<proteinExistence type="predicted"/>
<evidence type="ECO:0000313" key="2">
    <source>
        <dbReference type="EMBL" id="TVY12128.1"/>
    </source>
</evidence>
<dbReference type="EMBL" id="VIAE01000010">
    <property type="protein sequence ID" value="TVY12128.1"/>
    <property type="molecule type" value="Genomic_DNA"/>
</dbReference>
<protein>
    <submittedName>
        <fullName evidence="2">ABC-Type Methionine Transport System Periplasmic Component</fullName>
    </submittedName>
</protein>
<keyword evidence="1" id="KW-0472">Membrane</keyword>
<keyword evidence="1" id="KW-1133">Transmembrane helix</keyword>
<feature type="transmembrane region" description="Helical" evidence="1">
    <location>
        <begin position="7"/>
        <end position="27"/>
    </location>
</feature>
<sequence length="340" mass="39378">MNQKKFNITFLSILIALTSIIIIYYLYQKNTNQDLTNSPKENKKLSTALPTLPFFLNQVIKPELEKQMKNIKLEIVANNNNYEGSLNLLLKDKETIAELDCHLPWASNRLRDIQSSEKIEVLLPFYFAKFSMFGRKDPNTINKIQDKIDKIQNNENPDKPLKILILGEKSQKTLTLRFLEQLKLIQRKTVEKDDGLSKDKLFNLTTGDFEIDEKKINFVDEGTQTNEIFNKFRGDNSYDVFISYPATTGISNIGQNIEIIKTLELPASPNDPIWAFCISLIAKKENSEDNKKVLEKIKEFLQNESLIQPFFQKNENFLFKIDSSLITQVTKNINSYFNND</sequence>
<organism evidence="2 3">
    <name type="scientific">Candidatus Phytoplasma pini</name>
    <dbReference type="NCBI Taxonomy" id="267362"/>
    <lineage>
        <taxon>Bacteria</taxon>
        <taxon>Bacillati</taxon>
        <taxon>Mycoplasmatota</taxon>
        <taxon>Mollicutes</taxon>
        <taxon>Acholeplasmatales</taxon>
        <taxon>Acholeplasmataceae</taxon>
        <taxon>Candidatus Phytoplasma</taxon>
    </lineage>
</organism>
<keyword evidence="3" id="KW-1185">Reference proteome</keyword>
<dbReference type="OrthoDB" id="385755at2"/>
<keyword evidence="1" id="KW-0812">Transmembrane</keyword>
<comment type="caution">
    <text evidence="2">The sequence shown here is derived from an EMBL/GenBank/DDBJ whole genome shotgun (WGS) entry which is preliminary data.</text>
</comment>
<evidence type="ECO:0000256" key="1">
    <source>
        <dbReference type="SAM" id="Phobius"/>
    </source>
</evidence>